<evidence type="ECO:0000313" key="3">
    <source>
        <dbReference type="WBParaSite" id="GPUH_0000360801-mRNA-1"/>
    </source>
</evidence>
<organism evidence="3">
    <name type="scientific">Gongylonema pulchrum</name>
    <dbReference type="NCBI Taxonomy" id="637853"/>
    <lineage>
        <taxon>Eukaryota</taxon>
        <taxon>Metazoa</taxon>
        <taxon>Ecdysozoa</taxon>
        <taxon>Nematoda</taxon>
        <taxon>Chromadorea</taxon>
        <taxon>Rhabditida</taxon>
        <taxon>Spirurina</taxon>
        <taxon>Spiruromorpha</taxon>
        <taxon>Spiruroidea</taxon>
        <taxon>Gongylonematidae</taxon>
        <taxon>Gongylonema</taxon>
    </lineage>
</organism>
<proteinExistence type="predicted"/>
<gene>
    <name evidence="1" type="ORF">GPUH_LOCUS3601</name>
</gene>
<accession>A0A183D4G0</accession>
<dbReference type="EMBL" id="UYRT01006261">
    <property type="protein sequence ID" value="VDK40176.1"/>
    <property type="molecule type" value="Genomic_DNA"/>
</dbReference>
<name>A0A183D4G0_9BILA</name>
<reference evidence="1 2" key="2">
    <citation type="submission" date="2018-11" db="EMBL/GenBank/DDBJ databases">
        <authorList>
            <consortium name="Pathogen Informatics"/>
        </authorList>
    </citation>
    <scope>NUCLEOTIDE SEQUENCE [LARGE SCALE GENOMIC DNA]</scope>
</reference>
<evidence type="ECO:0000313" key="1">
    <source>
        <dbReference type="EMBL" id="VDK40176.1"/>
    </source>
</evidence>
<dbReference type="WBParaSite" id="GPUH_0000360801-mRNA-1">
    <property type="protein sequence ID" value="GPUH_0000360801-mRNA-1"/>
    <property type="gene ID" value="GPUH_0000360801"/>
</dbReference>
<dbReference type="Proteomes" id="UP000271098">
    <property type="component" value="Unassembled WGS sequence"/>
</dbReference>
<evidence type="ECO:0000313" key="2">
    <source>
        <dbReference type="Proteomes" id="UP000271098"/>
    </source>
</evidence>
<dbReference type="AlphaFoldDB" id="A0A183D4G0"/>
<protein>
    <submittedName>
        <fullName evidence="1 3">Uncharacterized protein</fullName>
    </submittedName>
</protein>
<reference evidence="3" key="1">
    <citation type="submission" date="2016-06" db="UniProtKB">
        <authorList>
            <consortium name="WormBaseParasite"/>
        </authorList>
    </citation>
    <scope>IDENTIFICATION</scope>
</reference>
<keyword evidence="2" id="KW-1185">Reference proteome</keyword>
<sequence length="61" mass="6871">MKDAWRISLRPYKQSDSPSDEQRAGCCCKHAENKIGSSSLLMKLNLFNLQNLIEFGAALQN</sequence>